<name>A0ABS9KRI4_9BACT</name>
<dbReference type="PROSITE" id="PS51898">
    <property type="entry name" value="TYR_RECOMBINASE"/>
    <property type="match status" value="1"/>
</dbReference>
<keyword evidence="3" id="KW-0233">DNA recombination</keyword>
<dbReference type="Gene3D" id="1.10.443.10">
    <property type="entry name" value="Intergrase catalytic core"/>
    <property type="match status" value="1"/>
</dbReference>
<sequence>MKTKIIPEGSYTDPQISTSNPKDWFVWFRFYYAGKWHPVFKLREDLNRIKNKAARMKEAVALRDARHSWLKEGWNPVTDREYKMRNVRLLPQKKAMSVMAALKFGLSVKKIAKKSRLGYSSQLNIIEQAAIKHGFSGIEIKNFDRGLFLDLMGKVEEERIKVEGEFSNHSWNKYAATMRAMLTELVDQRVIDVNPLRDLRTKPVPESNKYERFTEDDKRDISAFLLANHFNLYRVMQVVYHAGIRPKEALALRISDVDMKRRMITIAPDEVEENSKTLSLRHVPINPHLYDLLNMLALHKFPDEYFVFGSPFQPGKGNRGAGSQQWFDGISRGVGKKTGKSGAMRDDFLTPSAVQASRDTITKLWKKLIIDTLGIKKHLYAAKHTGGRDMVRAGLKLTEIQLLYGHESPAMTKLYTEEVALMEVEEAVLKKAPSFNAPLKPIKGKLRKVS</sequence>
<keyword evidence="2" id="KW-0238">DNA-binding</keyword>
<dbReference type="PANTHER" id="PTHR30349">
    <property type="entry name" value="PHAGE INTEGRASE-RELATED"/>
    <property type="match status" value="1"/>
</dbReference>
<dbReference type="CDD" id="cd00397">
    <property type="entry name" value="DNA_BRE_C"/>
    <property type="match status" value="1"/>
</dbReference>
<dbReference type="InterPro" id="IPR050090">
    <property type="entry name" value="Tyrosine_recombinase_XerCD"/>
</dbReference>
<protein>
    <submittedName>
        <fullName evidence="5">Site-specific integrase</fullName>
    </submittedName>
</protein>
<accession>A0ABS9KRI4</accession>
<dbReference type="SUPFAM" id="SSF56349">
    <property type="entry name" value="DNA breaking-rejoining enzymes"/>
    <property type="match status" value="1"/>
</dbReference>
<dbReference type="RefSeq" id="WP_237871784.1">
    <property type="nucleotide sequence ID" value="NZ_JAKLTR010000006.1"/>
</dbReference>
<evidence type="ECO:0000256" key="2">
    <source>
        <dbReference type="ARBA" id="ARBA00023125"/>
    </source>
</evidence>
<evidence type="ECO:0000313" key="5">
    <source>
        <dbReference type="EMBL" id="MCG2614919.1"/>
    </source>
</evidence>
<proteinExistence type="inferred from homology"/>
<evidence type="ECO:0000256" key="3">
    <source>
        <dbReference type="ARBA" id="ARBA00023172"/>
    </source>
</evidence>
<dbReference type="Pfam" id="PF00589">
    <property type="entry name" value="Phage_integrase"/>
    <property type="match status" value="1"/>
</dbReference>
<dbReference type="InterPro" id="IPR013762">
    <property type="entry name" value="Integrase-like_cat_sf"/>
</dbReference>
<feature type="domain" description="Tyr recombinase" evidence="4">
    <location>
        <begin position="208"/>
        <end position="429"/>
    </location>
</feature>
<reference evidence="5" key="1">
    <citation type="submission" date="2022-01" db="EMBL/GenBank/DDBJ databases">
        <authorList>
            <person name="Jo J.-H."/>
            <person name="Im W.-T."/>
        </authorList>
    </citation>
    <scope>NUCLEOTIDE SEQUENCE</scope>
    <source>
        <strain evidence="5">NA20</strain>
    </source>
</reference>
<keyword evidence="6" id="KW-1185">Reference proteome</keyword>
<dbReference type="Proteomes" id="UP001165367">
    <property type="component" value="Unassembled WGS sequence"/>
</dbReference>
<comment type="similarity">
    <text evidence="1">Belongs to the 'phage' integrase family.</text>
</comment>
<dbReference type="EMBL" id="JAKLTR010000006">
    <property type="protein sequence ID" value="MCG2614919.1"/>
    <property type="molecule type" value="Genomic_DNA"/>
</dbReference>
<organism evidence="5 6">
    <name type="scientific">Terrimonas ginsenosidimutans</name>
    <dbReference type="NCBI Taxonomy" id="2908004"/>
    <lineage>
        <taxon>Bacteria</taxon>
        <taxon>Pseudomonadati</taxon>
        <taxon>Bacteroidota</taxon>
        <taxon>Chitinophagia</taxon>
        <taxon>Chitinophagales</taxon>
        <taxon>Chitinophagaceae</taxon>
        <taxon>Terrimonas</taxon>
    </lineage>
</organism>
<dbReference type="InterPro" id="IPR002104">
    <property type="entry name" value="Integrase_catalytic"/>
</dbReference>
<dbReference type="InterPro" id="IPR011010">
    <property type="entry name" value="DNA_brk_join_enz"/>
</dbReference>
<evidence type="ECO:0000259" key="4">
    <source>
        <dbReference type="PROSITE" id="PS51898"/>
    </source>
</evidence>
<evidence type="ECO:0000313" key="6">
    <source>
        <dbReference type="Proteomes" id="UP001165367"/>
    </source>
</evidence>
<gene>
    <name evidence="5" type="ORF">LZZ85_11525</name>
</gene>
<comment type="caution">
    <text evidence="5">The sequence shown here is derived from an EMBL/GenBank/DDBJ whole genome shotgun (WGS) entry which is preliminary data.</text>
</comment>
<evidence type="ECO:0000256" key="1">
    <source>
        <dbReference type="ARBA" id="ARBA00008857"/>
    </source>
</evidence>
<dbReference type="PANTHER" id="PTHR30349:SF41">
    <property type="entry name" value="INTEGRASE_RECOMBINASE PROTEIN MJ0367-RELATED"/>
    <property type="match status" value="1"/>
</dbReference>